<keyword evidence="2" id="KW-0812">Transmembrane</keyword>
<keyword evidence="5" id="KW-1185">Reference proteome</keyword>
<feature type="transmembrane region" description="Helical" evidence="2">
    <location>
        <begin position="412"/>
        <end position="432"/>
    </location>
</feature>
<comment type="caution">
    <text evidence="4">The sequence shown here is derived from an EMBL/GenBank/DDBJ whole genome shotgun (WGS) entry which is preliminary data.</text>
</comment>
<gene>
    <name evidence="4" type="ORF">tinsulaeT_16400</name>
</gene>
<feature type="transmembrane region" description="Helical" evidence="2">
    <location>
        <begin position="133"/>
        <end position="149"/>
    </location>
</feature>
<dbReference type="Proteomes" id="UP001157186">
    <property type="component" value="Unassembled WGS sequence"/>
</dbReference>
<feature type="transmembrane region" description="Helical" evidence="2">
    <location>
        <begin position="444"/>
        <end position="463"/>
    </location>
</feature>
<feature type="transmembrane region" description="Helical" evidence="2">
    <location>
        <begin position="161"/>
        <end position="185"/>
    </location>
</feature>
<keyword evidence="2" id="KW-1133">Transmembrane helix</keyword>
<protein>
    <recommendedName>
        <fullName evidence="3">DUF418 domain-containing protein</fullName>
    </recommendedName>
</protein>
<feature type="compositionally biased region" description="Acidic residues" evidence="1">
    <location>
        <begin position="233"/>
        <end position="247"/>
    </location>
</feature>
<feature type="transmembrane region" description="Helical" evidence="2">
    <location>
        <begin position="302"/>
        <end position="320"/>
    </location>
</feature>
<dbReference type="RefSeq" id="WP_284244187.1">
    <property type="nucleotide sequence ID" value="NZ_BSST01000001.1"/>
</dbReference>
<reference evidence="4 5" key="1">
    <citation type="submission" date="2023-03" db="EMBL/GenBank/DDBJ databases">
        <title>Draft genome sequence of Thalassotalea insulae KCTC 62186T.</title>
        <authorList>
            <person name="Sawabe T."/>
        </authorList>
    </citation>
    <scope>NUCLEOTIDE SEQUENCE [LARGE SCALE GENOMIC DNA]</scope>
    <source>
        <strain evidence="4 5">KCTC 62186</strain>
    </source>
</reference>
<sequence length="499" mass="57156">MNTTAPAPSAALQPVANKDRIQVMDLLRGFALIGIIFMNIEWFNRPISDLMAFDFSQTGGDWAASWLVKVFIEGKFYKLFSLLFGMGFAVMLLNAQQADRPFGAWFSRRMFALFLFGMVHMIFLWGGDILHDYAVAGMLLLGFVFLLRTNKLSKYNSPTAYAKTGFTIMLVPIVLSLGAAIFFGVTRDNAAVVEEGEQRVMVRQQSDEMIEAFKLTPEFLNSHLADNALPADESTEPEEEIDEDQMTTEEQIAHRVQQRFDRHKEKEIMLHKEAHLFSQADYWQVTQYRFEKGIEQLASTPMMAFVVCLPLFMIGYWLVASGRLTEPQRHKAFFNAVCWGGLGIGLVLNVVSVYIILNPITKQSLELTAISYNLFFYSQIILCFGYFGMFVKLASKQWFIRSFSWLAPLGKMALTNYISHSIILTSIFYGYAGGMFGKVDRAEQIALAIVILFCQVVICKIWLKYFRFGPLEWLWRSITYLQWQPILRREQSSERLQTA</sequence>
<feature type="transmembrane region" description="Helical" evidence="2">
    <location>
        <begin position="106"/>
        <end position="127"/>
    </location>
</feature>
<accession>A0ABQ6GQR5</accession>
<dbReference type="PANTHER" id="PTHR30590:SF2">
    <property type="entry name" value="INNER MEMBRANE PROTEIN"/>
    <property type="match status" value="1"/>
</dbReference>
<dbReference type="EMBL" id="BSST01000001">
    <property type="protein sequence ID" value="GLX78300.1"/>
    <property type="molecule type" value="Genomic_DNA"/>
</dbReference>
<keyword evidence="2" id="KW-0472">Membrane</keyword>
<evidence type="ECO:0000259" key="3">
    <source>
        <dbReference type="Pfam" id="PF04235"/>
    </source>
</evidence>
<feature type="transmembrane region" description="Helical" evidence="2">
    <location>
        <begin position="76"/>
        <end position="94"/>
    </location>
</feature>
<organism evidence="4 5">
    <name type="scientific">Thalassotalea insulae</name>
    <dbReference type="NCBI Taxonomy" id="2056778"/>
    <lineage>
        <taxon>Bacteria</taxon>
        <taxon>Pseudomonadati</taxon>
        <taxon>Pseudomonadota</taxon>
        <taxon>Gammaproteobacteria</taxon>
        <taxon>Alteromonadales</taxon>
        <taxon>Colwelliaceae</taxon>
        <taxon>Thalassotalea</taxon>
    </lineage>
</organism>
<feature type="region of interest" description="Disordered" evidence="1">
    <location>
        <begin position="227"/>
        <end position="247"/>
    </location>
</feature>
<feature type="transmembrane region" description="Helical" evidence="2">
    <location>
        <begin position="26"/>
        <end position="43"/>
    </location>
</feature>
<proteinExistence type="predicted"/>
<evidence type="ECO:0000256" key="1">
    <source>
        <dbReference type="SAM" id="MobiDB-lite"/>
    </source>
</evidence>
<evidence type="ECO:0000256" key="2">
    <source>
        <dbReference type="SAM" id="Phobius"/>
    </source>
</evidence>
<name>A0ABQ6GQR5_9GAMM</name>
<dbReference type="Pfam" id="PF04235">
    <property type="entry name" value="DUF418"/>
    <property type="match status" value="1"/>
</dbReference>
<feature type="transmembrane region" description="Helical" evidence="2">
    <location>
        <begin position="332"/>
        <end position="357"/>
    </location>
</feature>
<evidence type="ECO:0000313" key="5">
    <source>
        <dbReference type="Proteomes" id="UP001157186"/>
    </source>
</evidence>
<dbReference type="InterPro" id="IPR007349">
    <property type="entry name" value="DUF418"/>
</dbReference>
<dbReference type="PANTHER" id="PTHR30590">
    <property type="entry name" value="INNER MEMBRANE PROTEIN"/>
    <property type="match status" value="1"/>
</dbReference>
<feature type="transmembrane region" description="Helical" evidence="2">
    <location>
        <begin position="369"/>
        <end position="391"/>
    </location>
</feature>
<feature type="domain" description="DUF418" evidence="3">
    <location>
        <begin position="321"/>
        <end position="481"/>
    </location>
</feature>
<dbReference type="InterPro" id="IPR052529">
    <property type="entry name" value="Bact_Transport_Assoc"/>
</dbReference>
<evidence type="ECO:0000313" key="4">
    <source>
        <dbReference type="EMBL" id="GLX78300.1"/>
    </source>
</evidence>